<feature type="transmembrane region" description="Helical" evidence="8">
    <location>
        <begin position="27"/>
        <end position="45"/>
    </location>
</feature>
<dbReference type="Proteomes" id="UP000434052">
    <property type="component" value="Unassembled WGS sequence"/>
</dbReference>
<dbReference type="OrthoDB" id="9797363at2"/>
<name>A0A6P1ZAH8_9BACT</name>
<evidence type="ECO:0000256" key="3">
    <source>
        <dbReference type="ARBA" id="ARBA00022670"/>
    </source>
</evidence>
<feature type="transmembrane region" description="Helical" evidence="8">
    <location>
        <begin position="203"/>
        <end position="223"/>
    </location>
</feature>
<keyword evidence="5" id="KW-0378">Hydrolase</keyword>
<dbReference type="InterPro" id="IPR026392">
    <property type="entry name" value="Exo/Archaeosortase_dom"/>
</dbReference>
<protein>
    <submittedName>
        <fullName evidence="9">Exosortase</fullName>
    </submittedName>
</protein>
<evidence type="ECO:0000256" key="7">
    <source>
        <dbReference type="ARBA" id="ARBA00023136"/>
    </source>
</evidence>
<proteinExistence type="predicted"/>
<dbReference type="InterPro" id="IPR019127">
    <property type="entry name" value="Exosortase"/>
</dbReference>
<comment type="subcellular location">
    <subcellularLocation>
        <location evidence="1">Cell membrane</location>
        <topology evidence="1">Multi-pass membrane protein</topology>
    </subcellularLocation>
</comment>
<evidence type="ECO:0000256" key="8">
    <source>
        <dbReference type="SAM" id="Phobius"/>
    </source>
</evidence>
<keyword evidence="2" id="KW-1003">Cell membrane</keyword>
<keyword evidence="7 8" id="KW-0472">Membrane</keyword>
<gene>
    <name evidence="9" type="ORF">DQK91_20325</name>
</gene>
<dbReference type="GO" id="GO:0005886">
    <property type="term" value="C:plasma membrane"/>
    <property type="evidence" value="ECO:0007669"/>
    <property type="project" value="UniProtKB-SubCell"/>
</dbReference>
<dbReference type="NCBIfam" id="TIGR04178">
    <property type="entry name" value="exo_archaeo"/>
    <property type="match status" value="1"/>
</dbReference>
<accession>A0A6P1ZAH8</accession>
<keyword evidence="4 8" id="KW-0812">Transmembrane</keyword>
<dbReference type="RefSeq" id="WP_144307248.1">
    <property type="nucleotide sequence ID" value="NZ_QMIF01000021.1"/>
</dbReference>
<evidence type="ECO:0000256" key="5">
    <source>
        <dbReference type="ARBA" id="ARBA00022801"/>
    </source>
</evidence>
<feature type="transmembrane region" description="Helical" evidence="8">
    <location>
        <begin position="85"/>
        <end position="105"/>
    </location>
</feature>
<feature type="transmembrane region" description="Helical" evidence="8">
    <location>
        <begin position="229"/>
        <end position="257"/>
    </location>
</feature>
<comment type="caution">
    <text evidence="9">The sequence shown here is derived from an EMBL/GenBank/DDBJ whole genome shotgun (WGS) entry which is preliminary data.</text>
</comment>
<dbReference type="NCBIfam" id="TIGR03109">
    <property type="entry name" value="exosort_XrtA"/>
    <property type="match status" value="1"/>
</dbReference>
<feature type="transmembrane region" description="Helical" evidence="8">
    <location>
        <begin position="111"/>
        <end position="129"/>
    </location>
</feature>
<dbReference type="GO" id="GO:0008233">
    <property type="term" value="F:peptidase activity"/>
    <property type="evidence" value="ECO:0007669"/>
    <property type="project" value="UniProtKB-KW"/>
</dbReference>
<evidence type="ECO:0000256" key="6">
    <source>
        <dbReference type="ARBA" id="ARBA00022989"/>
    </source>
</evidence>
<feature type="transmembrane region" description="Helical" evidence="8">
    <location>
        <begin position="269"/>
        <end position="289"/>
    </location>
</feature>
<dbReference type="EMBL" id="QMIF01000021">
    <property type="protein sequence ID" value="TVM30585.1"/>
    <property type="molecule type" value="Genomic_DNA"/>
</dbReference>
<evidence type="ECO:0000313" key="9">
    <source>
        <dbReference type="EMBL" id="TVM30585.1"/>
    </source>
</evidence>
<evidence type="ECO:0000256" key="4">
    <source>
        <dbReference type="ARBA" id="ARBA00022692"/>
    </source>
</evidence>
<dbReference type="InterPro" id="IPR013426">
    <property type="entry name" value="EpsH-like"/>
</dbReference>
<feature type="transmembrane region" description="Helical" evidence="8">
    <location>
        <begin position="57"/>
        <end position="73"/>
    </location>
</feature>
<dbReference type="Pfam" id="PF09721">
    <property type="entry name" value="Exosortase_EpsH"/>
    <property type="match status" value="1"/>
</dbReference>
<keyword evidence="6 8" id="KW-1133">Transmembrane helix</keyword>
<dbReference type="AlphaFoldDB" id="A0A6P1ZAH8"/>
<evidence type="ECO:0000313" key="10">
    <source>
        <dbReference type="Proteomes" id="UP000434052"/>
    </source>
</evidence>
<organism evidence="9 10">
    <name type="scientific">Oceanidesulfovibrio marinus</name>
    <dbReference type="NCBI Taxonomy" id="370038"/>
    <lineage>
        <taxon>Bacteria</taxon>
        <taxon>Pseudomonadati</taxon>
        <taxon>Thermodesulfobacteriota</taxon>
        <taxon>Desulfovibrionia</taxon>
        <taxon>Desulfovibrionales</taxon>
        <taxon>Desulfovibrionaceae</taxon>
        <taxon>Oceanidesulfovibrio</taxon>
    </lineage>
</organism>
<dbReference type="GO" id="GO:0006508">
    <property type="term" value="P:proteolysis"/>
    <property type="evidence" value="ECO:0007669"/>
    <property type="project" value="UniProtKB-KW"/>
</dbReference>
<keyword evidence="3" id="KW-0645">Protease</keyword>
<dbReference type="NCBIfam" id="TIGR02602">
    <property type="entry name" value="8TM_EpsH"/>
    <property type="match status" value="1"/>
</dbReference>
<reference evidence="9 10" key="1">
    <citation type="submission" date="2018-06" db="EMBL/GenBank/DDBJ databases">
        <title>Complete genome of Desulfovibrio marinus P48SEP.</title>
        <authorList>
            <person name="Crispim J.S."/>
            <person name="Vidigal P.M.P."/>
            <person name="Silva L.C.F."/>
            <person name="Araujo L.C."/>
            <person name="Laguardia C.N."/>
            <person name="Dias R.S."/>
            <person name="Sousa M.P."/>
            <person name="Paula S.O."/>
            <person name="Silva C."/>
        </authorList>
    </citation>
    <scope>NUCLEOTIDE SEQUENCE [LARGE SCALE GENOMIC DNA]</scope>
    <source>
        <strain evidence="9 10">P48SEP</strain>
    </source>
</reference>
<dbReference type="InterPro" id="IPR017540">
    <property type="entry name" value="Exosortase-1"/>
</dbReference>
<evidence type="ECO:0000256" key="1">
    <source>
        <dbReference type="ARBA" id="ARBA00004651"/>
    </source>
</evidence>
<evidence type="ECO:0000256" key="2">
    <source>
        <dbReference type="ARBA" id="ARBA00022475"/>
    </source>
</evidence>
<sequence length="302" mass="32307">MRSRTPDTAAAGSLAYASLAQVVSRRLPELCLLLALLVALYAGIIPEMVREWSQNENNSHGFIIPLIAAYFLWQRRGRLLDAPVAPNAAGLLVLVLGGLMLSLGYLATEYFTMRASLIVILAGLTLALFGTQTFRVVAFPLFFLVFMIPIPMVIYNAVAFPLKLLVSNVSVWVLKAVGVVVLREGNIIMLPDMVLEVADACSGIRSLVSLLALGVAYAAVLPLRAGHRIALVLSAIPIAIVANIIRVIVTGLLVEYVSPDAARGFFHEFAGMAVFAFALALLLAAGALLCKTRGHSIPEGTQ</sequence>
<feature type="transmembrane region" description="Helical" evidence="8">
    <location>
        <begin position="136"/>
        <end position="158"/>
    </location>
</feature>